<evidence type="ECO:0000313" key="1">
    <source>
        <dbReference type="EMBL" id="KAK7349134.1"/>
    </source>
</evidence>
<sequence>MLHRSQGSISLQRLQVRLSGENCKVYTDYGKPKVEIMLLFYSVHVHIIDTTMRSLRHGDYALKVTPVAETHFLYKVTPLEY</sequence>
<name>A0AAN9MA53_CANGL</name>
<reference evidence="1 2" key="1">
    <citation type="submission" date="2024-01" db="EMBL/GenBank/DDBJ databases">
        <title>The genomes of 5 underutilized Papilionoideae crops provide insights into root nodulation and disease resistanc.</title>
        <authorList>
            <person name="Jiang F."/>
        </authorList>
    </citation>
    <scope>NUCLEOTIDE SEQUENCE [LARGE SCALE GENOMIC DNA]</scope>
    <source>
        <strain evidence="1">LVBAO_FW01</strain>
        <tissue evidence="1">Leaves</tissue>
    </source>
</reference>
<keyword evidence="2" id="KW-1185">Reference proteome</keyword>
<comment type="caution">
    <text evidence="1">The sequence shown here is derived from an EMBL/GenBank/DDBJ whole genome shotgun (WGS) entry which is preliminary data.</text>
</comment>
<dbReference type="EMBL" id="JAYMYQ010000002">
    <property type="protein sequence ID" value="KAK7349134.1"/>
    <property type="molecule type" value="Genomic_DNA"/>
</dbReference>
<accession>A0AAN9MA53</accession>
<dbReference type="Proteomes" id="UP001367508">
    <property type="component" value="Unassembled WGS sequence"/>
</dbReference>
<proteinExistence type="predicted"/>
<dbReference type="AlphaFoldDB" id="A0AAN9MA53"/>
<protein>
    <submittedName>
        <fullName evidence="1">Uncharacterized protein</fullName>
    </submittedName>
</protein>
<organism evidence="1 2">
    <name type="scientific">Canavalia gladiata</name>
    <name type="common">Sword bean</name>
    <name type="synonym">Dolichos gladiatus</name>
    <dbReference type="NCBI Taxonomy" id="3824"/>
    <lineage>
        <taxon>Eukaryota</taxon>
        <taxon>Viridiplantae</taxon>
        <taxon>Streptophyta</taxon>
        <taxon>Embryophyta</taxon>
        <taxon>Tracheophyta</taxon>
        <taxon>Spermatophyta</taxon>
        <taxon>Magnoliopsida</taxon>
        <taxon>eudicotyledons</taxon>
        <taxon>Gunneridae</taxon>
        <taxon>Pentapetalae</taxon>
        <taxon>rosids</taxon>
        <taxon>fabids</taxon>
        <taxon>Fabales</taxon>
        <taxon>Fabaceae</taxon>
        <taxon>Papilionoideae</taxon>
        <taxon>50 kb inversion clade</taxon>
        <taxon>NPAAA clade</taxon>
        <taxon>indigoferoid/millettioid clade</taxon>
        <taxon>Phaseoleae</taxon>
        <taxon>Canavalia</taxon>
    </lineage>
</organism>
<evidence type="ECO:0000313" key="2">
    <source>
        <dbReference type="Proteomes" id="UP001367508"/>
    </source>
</evidence>
<gene>
    <name evidence="1" type="ORF">VNO77_06251</name>
</gene>